<sequence>LYRDICVACIGGDEGSRREAMDLIVKSAKSKHHNKQLLAFISEGVRLNVLQARMGSLLNLMRIVKTLVNSTIIPPDYHLYDIILTCITCCACEYDCKNVFNEDLHWQANYKKAHFYRYESQCKYLTDFILDEIYQSFKAWLDCPAEQISVSRLAGIYGILFCFKQFGFKRLKQFVFPNMVKLCEHLNIVLEGKSFSLSKSWDPLANLNKIKFYTVFDKVLYYMMKALAVPLMKYRHTCLKPVTKEAYNEDYGSMGNLLYMNYVEYETKRERQNVIENALKSLSLRDYY</sequence>
<dbReference type="InterPro" id="IPR046344">
    <property type="entry name" value="TAF6_C_sf"/>
</dbReference>
<proteinExistence type="predicted"/>
<reference evidence="2" key="1">
    <citation type="submission" date="2017-02" db="UniProtKB">
        <authorList>
            <consortium name="WormBaseParasite"/>
        </authorList>
    </citation>
    <scope>IDENTIFICATION</scope>
</reference>
<evidence type="ECO:0000259" key="1">
    <source>
        <dbReference type="Pfam" id="PF07571"/>
    </source>
</evidence>
<dbReference type="Pfam" id="PF07571">
    <property type="entry name" value="TAF6_C"/>
    <property type="match status" value="1"/>
</dbReference>
<dbReference type="AlphaFoldDB" id="A0A0R3SI47"/>
<protein>
    <submittedName>
        <fullName evidence="2">TAF6_C domain-containing protein</fullName>
    </submittedName>
</protein>
<organism evidence="2">
    <name type="scientific">Hymenolepis diminuta</name>
    <name type="common">Rat tapeworm</name>
    <dbReference type="NCBI Taxonomy" id="6216"/>
    <lineage>
        <taxon>Eukaryota</taxon>
        <taxon>Metazoa</taxon>
        <taxon>Spiralia</taxon>
        <taxon>Lophotrochozoa</taxon>
        <taxon>Platyhelminthes</taxon>
        <taxon>Cestoda</taxon>
        <taxon>Eucestoda</taxon>
        <taxon>Cyclophyllidea</taxon>
        <taxon>Hymenolepididae</taxon>
        <taxon>Hymenolepis</taxon>
    </lineage>
</organism>
<feature type="domain" description="TAF6 C-terminal HEAT repeat" evidence="1">
    <location>
        <begin position="2"/>
        <end position="179"/>
    </location>
</feature>
<dbReference type="GO" id="GO:0006367">
    <property type="term" value="P:transcription initiation at RNA polymerase II promoter"/>
    <property type="evidence" value="ECO:0007669"/>
    <property type="project" value="InterPro"/>
</dbReference>
<name>A0A0R3SI47_HYMDI</name>
<dbReference type="InterPro" id="IPR011442">
    <property type="entry name" value="TAF6_C"/>
</dbReference>
<dbReference type="WBParaSite" id="HDID_0000461201-mRNA-1">
    <property type="protein sequence ID" value="HDID_0000461201-mRNA-1"/>
    <property type="gene ID" value="HDID_0000461201"/>
</dbReference>
<evidence type="ECO:0000313" key="2">
    <source>
        <dbReference type="WBParaSite" id="HDID_0000461201-mRNA-1"/>
    </source>
</evidence>
<dbReference type="Gene3D" id="1.25.40.770">
    <property type="entry name" value="TAF6, C-terminal HEAT repeat domain"/>
    <property type="match status" value="1"/>
</dbReference>
<accession>A0A0R3SI47</accession>
<dbReference type="STRING" id="6216.A0A0R3SI47"/>